<organism evidence="1 2">
    <name type="scientific">Candidatus Roizmanbacteria bacterium GW2011_GWC2_35_12</name>
    <dbReference type="NCBI Taxonomy" id="1618485"/>
    <lineage>
        <taxon>Bacteria</taxon>
        <taxon>Candidatus Roizmaniibacteriota</taxon>
    </lineage>
</organism>
<comment type="caution">
    <text evidence="1">The sequence shown here is derived from an EMBL/GenBank/DDBJ whole genome shotgun (WGS) entry which is preliminary data.</text>
</comment>
<evidence type="ECO:0000313" key="2">
    <source>
        <dbReference type="Proteomes" id="UP000034127"/>
    </source>
</evidence>
<dbReference type="AlphaFoldDB" id="A0A0G0BEK6"/>
<evidence type="ECO:0008006" key="3">
    <source>
        <dbReference type="Google" id="ProtNLM"/>
    </source>
</evidence>
<reference evidence="1 2" key="1">
    <citation type="journal article" date="2015" name="Nature">
        <title>rRNA introns, odd ribosomes, and small enigmatic genomes across a large radiation of phyla.</title>
        <authorList>
            <person name="Brown C.T."/>
            <person name="Hug L.A."/>
            <person name="Thomas B.C."/>
            <person name="Sharon I."/>
            <person name="Castelle C.J."/>
            <person name="Singh A."/>
            <person name="Wilkins M.J."/>
            <person name="Williams K.H."/>
            <person name="Banfield J.F."/>
        </authorList>
    </citation>
    <scope>NUCLEOTIDE SEQUENCE [LARGE SCALE GENOMIC DNA]</scope>
</reference>
<accession>A0A0G0BEK6</accession>
<protein>
    <recommendedName>
        <fullName evidence="3">Big-1 domain-containing protein</fullName>
    </recommendedName>
</protein>
<name>A0A0G0BEK6_9BACT</name>
<gene>
    <name evidence="1" type="ORF">UR63_C0007G0003</name>
</gene>
<dbReference type="EMBL" id="LBPX01000007">
    <property type="protein sequence ID" value="KKP67893.1"/>
    <property type="molecule type" value="Genomic_DNA"/>
</dbReference>
<evidence type="ECO:0000313" key="1">
    <source>
        <dbReference type="EMBL" id="KKP67893.1"/>
    </source>
</evidence>
<proteinExistence type="predicted"/>
<dbReference type="Proteomes" id="UP000034127">
    <property type="component" value="Unassembled WGS sequence"/>
</dbReference>
<sequence length="1167" mass="123627">MPIPSYTTDLTTISPCDSNSTPLTFTNIGTGADSTETDYFIQNTACVSKPFNITAGGIYVDNTTGITISSGQCYWAWYYFGCPNALLAEASGGLQALIGSSSGNYNLWDILGNDTYTYGGWRCIPIDPNNISADDAIGTPTATRQLFGVYCRTSAGISKGNPLGIDAMRYGRGELRVYNGSLADGRATFSGMASTNDNTSNRYGLFQAIDGGYLWQGLMILGYSAAVDFLDSNKNILVANTKKVQSDFNTIEIRNASSIVSWTGIQISSLGTTSKGNFLMTDNADVDLITCTFNDLGTFTFLSNATCTGTIFRRCNLITQSSAVFTDCTFDKTNDSTKALLSDNPGNISSSSFVSSGTKYAIELTNATAGNTYTFTGNTFTGYASSDGSTGNECIYNNSSGAVTLNINASDQIPTIRNGASASTAINRLVNITVTVKDESGSVVQNARVAVYKSSDMTELNNELTDSNGIATTTYNYTADTAVIIRVRKSSATPKYIAVQTSGTITNTGLTTTVTFVADSIAESTTSGTIAGDFTINTTTKTIRHVVGETPIYTAKELYTWLCDYFDDSGTMDDTLPMTAQTPTEFTLVNGWFMDDTSMQFINGGAIQTSGWTHPTNTTGIRILTLATITGVDDTDLGAVVAGVTTGDTGKLVDYNITLKKLWVRTDATDDDFNNTGETINVSGSPAGSMNGTAESSVTGETIWSNIFTLGTLVSGTTLDVYQNDSQITPFWSSGQIDILIKVMEASVEIDSGNITVLARKYSTLYDHYVIDASSGRNPVPLAAFADNNNETAEGTVGAYASITITFGHYSYDLLNGNGARDYDVEVNCGGHTILEIYEYLKYVTRTGSTTTLNGVNGEYHTTVGDIRLNYTGETSGPFVQGNAITSSAGGSGYIVSLIDNGTTGTLVIRNVHGTFADTNTLTSSGTTATINGMPESITQSKQAPFGTFAGGVFFGARGVKIYNMDGGDANNYSLLDSTNTPQDPPATVGLEVNGVKTGEEQITHDAVSGTGDGVFAVGNYLRGLTSSAVGTIRQIVDNTHTIVGEISGTFSATEVVKETTTGDSGGDTGDQATASAKTTKYVRCRIEAKAGGPLTEGDQIMNVEASTSYGSEGFYKATTTFSYTADQPVIIRARYRGYVPFETSGVIGSSGLTVTTIWQIDSNYRE</sequence>